<feature type="transmembrane region" description="Helical" evidence="1">
    <location>
        <begin position="70"/>
        <end position="92"/>
    </location>
</feature>
<dbReference type="RefSeq" id="WP_369182898.1">
    <property type="nucleotide sequence ID" value="NZ_CP163445.1"/>
</dbReference>
<keyword evidence="1" id="KW-1133">Transmembrane helix</keyword>
<organism evidence="3">
    <name type="scientific">Streptomyces sp. Y1</name>
    <dbReference type="NCBI Taxonomy" id="3238634"/>
    <lineage>
        <taxon>Bacteria</taxon>
        <taxon>Bacillati</taxon>
        <taxon>Actinomycetota</taxon>
        <taxon>Actinomycetes</taxon>
        <taxon>Kitasatosporales</taxon>
        <taxon>Streptomycetaceae</taxon>
        <taxon>Streptomyces</taxon>
    </lineage>
</organism>
<evidence type="ECO:0000259" key="2">
    <source>
        <dbReference type="Pfam" id="PF19803"/>
    </source>
</evidence>
<accession>A0AB39TH16</accession>
<evidence type="ECO:0000256" key="1">
    <source>
        <dbReference type="SAM" id="Phobius"/>
    </source>
</evidence>
<protein>
    <submittedName>
        <fullName evidence="3">DUF6286 domain-containing protein</fullName>
    </submittedName>
</protein>
<sequence length="196" mass="20556">MSGAEEEAPHGKVPRLRAPRTAAAALVATAVLVAAGALLYDVVAVRAGQPARRWRAQLADELATRRLDDVWVLTGAGVAVVLGGCLLWLALAPGLRRWLPLRPYGETTAAIDKGGIAHLLADRAAGLTGIEELRIRVGRRRVRVRLVGAADPASVQRQLREELARVGVARPLRLDVRAARGAGGAVGGDGRSEVAG</sequence>
<gene>
    <name evidence="3" type="ORF">AB2U05_08300</name>
</gene>
<feature type="transmembrane region" description="Helical" evidence="1">
    <location>
        <begin position="21"/>
        <end position="40"/>
    </location>
</feature>
<dbReference type="EMBL" id="CP163445">
    <property type="protein sequence ID" value="XDQ78465.1"/>
    <property type="molecule type" value="Genomic_DNA"/>
</dbReference>
<feature type="domain" description="DUF6286" evidence="2">
    <location>
        <begin position="81"/>
        <end position="178"/>
    </location>
</feature>
<evidence type="ECO:0000313" key="3">
    <source>
        <dbReference type="EMBL" id="XDQ78465.1"/>
    </source>
</evidence>
<dbReference type="Pfam" id="PF19803">
    <property type="entry name" value="DUF6286"/>
    <property type="match status" value="1"/>
</dbReference>
<dbReference type="AlphaFoldDB" id="A0AB39TH16"/>
<reference evidence="3" key="1">
    <citation type="submission" date="2024-07" db="EMBL/GenBank/DDBJ databases">
        <authorList>
            <person name="Yu S.T."/>
        </authorList>
    </citation>
    <scope>NUCLEOTIDE SEQUENCE</scope>
    <source>
        <strain evidence="3">Y1</strain>
    </source>
</reference>
<dbReference type="InterPro" id="IPR046253">
    <property type="entry name" value="DUF6286"/>
</dbReference>
<keyword evidence="1" id="KW-0812">Transmembrane</keyword>
<name>A0AB39TH16_9ACTN</name>
<keyword evidence="1" id="KW-0472">Membrane</keyword>
<proteinExistence type="predicted"/>